<dbReference type="PANTHER" id="PTHR47663:SF1">
    <property type="entry name" value="XYLANOLYTIC TRANSCRIPTIONAL ACTIVATOR XLNR-RELATED"/>
    <property type="match status" value="1"/>
</dbReference>
<gene>
    <name evidence="11" type="ORF">PAC_13634</name>
</gene>
<reference evidence="11 12" key="1">
    <citation type="submission" date="2016-03" db="EMBL/GenBank/DDBJ databases">
        <authorList>
            <person name="Ploux O."/>
        </authorList>
    </citation>
    <scope>NUCLEOTIDE SEQUENCE [LARGE SCALE GENOMIC DNA]</scope>
    <source>
        <strain evidence="11 12">UAMH 11012</strain>
    </source>
</reference>
<feature type="region of interest" description="Disordered" evidence="9">
    <location>
        <begin position="48"/>
        <end position="75"/>
    </location>
</feature>
<dbReference type="SUPFAM" id="SSF57701">
    <property type="entry name" value="Zn2/Cys6 DNA-binding domain"/>
    <property type="match status" value="1"/>
</dbReference>
<dbReference type="InterPro" id="IPR007219">
    <property type="entry name" value="XnlR_reg_dom"/>
</dbReference>
<dbReference type="GO" id="GO:0003677">
    <property type="term" value="F:DNA binding"/>
    <property type="evidence" value="ECO:0007669"/>
    <property type="project" value="UniProtKB-KW"/>
</dbReference>
<dbReference type="AlphaFoldDB" id="A0A1L7XFM4"/>
<dbReference type="EMBL" id="FJOG01000024">
    <property type="protein sequence ID" value="CZR63737.1"/>
    <property type="molecule type" value="Genomic_DNA"/>
</dbReference>
<dbReference type="PROSITE" id="PS00463">
    <property type="entry name" value="ZN2_CY6_FUNGAL_1"/>
    <property type="match status" value="1"/>
</dbReference>
<evidence type="ECO:0000259" key="10">
    <source>
        <dbReference type="PROSITE" id="PS00463"/>
    </source>
</evidence>
<organism evidence="11 12">
    <name type="scientific">Phialocephala subalpina</name>
    <dbReference type="NCBI Taxonomy" id="576137"/>
    <lineage>
        <taxon>Eukaryota</taxon>
        <taxon>Fungi</taxon>
        <taxon>Dikarya</taxon>
        <taxon>Ascomycota</taxon>
        <taxon>Pezizomycotina</taxon>
        <taxon>Leotiomycetes</taxon>
        <taxon>Helotiales</taxon>
        <taxon>Mollisiaceae</taxon>
        <taxon>Phialocephala</taxon>
        <taxon>Phialocephala fortinii species complex</taxon>
    </lineage>
</organism>
<dbReference type="InterPro" id="IPR001138">
    <property type="entry name" value="Zn2Cys6_DnaBD"/>
</dbReference>
<evidence type="ECO:0000313" key="12">
    <source>
        <dbReference type="Proteomes" id="UP000184330"/>
    </source>
</evidence>
<protein>
    <recommendedName>
        <fullName evidence="10">Zn(2)-C6 fungal-type domain-containing protein</fullName>
    </recommendedName>
</protein>
<dbReference type="Pfam" id="PF04082">
    <property type="entry name" value="Fungal_trans"/>
    <property type="match status" value="1"/>
</dbReference>
<keyword evidence="7" id="KW-0539">Nucleus</keyword>
<dbReference type="GO" id="GO:0008270">
    <property type="term" value="F:zinc ion binding"/>
    <property type="evidence" value="ECO:0007669"/>
    <property type="project" value="InterPro"/>
</dbReference>
<sequence length="582" mass="66507">MVRSNKAPAQKRNLAACDQCHALKLKCVFLTHECARCKRLRIRCTSQRAKHKRGRKPKAEQTLSPDAGLGSPSSPESSYYPVLDCLSSFGVCWKQDQSSSVDQICSPFEASRLLEHFFTSPNQEFHARILRRRNVLDLKLPRATSPALLLSILCVACYMPTADNSPVLLEVSSGKLITARRTFLSQTLKLLQPVLVGEIDPTFDDAITFFMLSSIGASENDTHLRLPHWLSFMKYSLRKLSLYAEVEGLDEEEKEERRRLWWSGYTIDRHVALSFNLRPQTTDLECQTLQRPCPGDIWESDIFLEEYYQDAGNFPSKGITYSIQTLDLFGVLLPLSSITGDILEYHFLRQHATFGSHRPFMTDIRNNIEQNLRLWDRTLQDLLARTPYLANYGAANPNSTASSKVVLYGRHIWHCLHVLLFGRMDFVEMYRDLSWQASTDFVQAGEHAISCAKLAGSILTIDPHLQFIYRYFGTYLLQSSFIFLILAQKLGQAADNLILENCTINLRVLDTFVQVVNVEYQRTFARVLRQTLSKRFDENAGENEDLDPALLQYRWVAGYNGLWNEDMALKPVSDQQFRANGS</sequence>
<keyword evidence="3" id="KW-0805">Transcription regulation</keyword>
<evidence type="ECO:0000256" key="6">
    <source>
        <dbReference type="ARBA" id="ARBA00023163"/>
    </source>
</evidence>
<evidence type="ECO:0000256" key="3">
    <source>
        <dbReference type="ARBA" id="ARBA00023015"/>
    </source>
</evidence>
<evidence type="ECO:0000313" key="11">
    <source>
        <dbReference type="EMBL" id="CZR63737.1"/>
    </source>
</evidence>
<proteinExistence type="inferred from homology"/>
<dbReference type="Pfam" id="PF00172">
    <property type="entry name" value="Zn_clus"/>
    <property type="match status" value="1"/>
</dbReference>
<dbReference type="Gene3D" id="4.10.240.10">
    <property type="entry name" value="Zn(2)-C6 fungal-type DNA-binding domain"/>
    <property type="match status" value="1"/>
</dbReference>
<keyword evidence="6" id="KW-0804">Transcription</keyword>
<evidence type="ECO:0000256" key="9">
    <source>
        <dbReference type="SAM" id="MobiDB-lite"/>
    </source>
</evidence>
<evidence type="ECO:0000256" key="1">
    <source>
        <dbReference type="ARBA" id="ARBA00022723"/>
    </source>
</evidence>
<dbReference type="SMART" id="SM00066">
    <property type="entry name" value="GAL4"/>
    <property type="match status" value="1"/>
</dbReference>
<dbReference type="InterPro" id="IPR051439">
    <property type="entry name" value="XlnR/Xlr1"/>
</dbReference>
<evidence type="ECO:0000256" key="4">
    <source>
        <dbReference type="ARBA" id="ARBA00023125"/>
    </source>
</evidence>
<keyword evidence="5" id="KW-0010">Activator</keyword>
<dbReference type="PANTHER" id="PTHR47663">
    <property type="entry name" value="XYLANOLYTIC TRANSCRIPTIONAL ACTIVATOR XLNR-RELATED"/>
    <property type="match status" value="1"/>
</dbReference>
<keyword evidence="4" id="KW-0238">DNA-binding</keyword>
<feature type="domain" description="Zn(2)-C6 fungal-type" evidence="10">
    <location>
        <begin position="16"/>
        <end position="44"/>
    </location>
</feature>
<dbReference type="OrthoDB" id="3862662at2759"/>
<keyword evidence="2" id="KW-0862">Zinc</keyword>
<evidence type="ECO:0000256" key="8">
    <source>
        <dbReference type="ARBA" id="ARBA00037990"/>
    </source>
</evidence>
<keyword evidence="12" id="KW-1185">Reference proteome</keyword>
<dbReference type="GO" id="GO:0000981">
    <property type="term" value="F:DNA-binding transcription factor activity, RNA polymerase II-specific"/>
    <property type="evidence" value="ECO:0007669"/>
    <property type="project" value="InterPro"/>
</dbReference>
<dbReference type="InterPro" id="IPR036864">
    <property type="entry name" value="Zn2-C6_fun-type_DNA-bd_sf"/>
</dbReference>
<accession>A0A1L7XFM4</accession>
<evidence type="ECO:0000256" key="7">
    <source>
        <dbReference type="ARBA" id="ARBA00023242"/>
    </source>
</evidence>
<comment type="similarity">
    <text evidence="8">Belongs to the xlnR/xlr1 family.</text>
</comment>
<dbReference type="GO" id="GO:0006351">
    <property type="term" value="P:DNA-templated transcription"/>
    <property type="evidence" value="ECO:0007669"/>
    <property type="project" value="InterPro"/>
</dbReference>
<dbReference type="Proteomes" id="UP000184330">
    <property type="component" value="Unassembled WGS sequence"/>
</dbReference>
<dbReference type="CDD" id="cd00067">
    <property type="entry name" value="GAL4"/>
    <property type="match status" value="1"/>
</dbReference>
<name>A0A1L7XFM4_9HELO</name>
<dbReference type="CDD" id="cd12148">
    <property type="entry name" value="fungal_TF_MHR"/>
    <property type="match status" value="1"/>
</dbReference>
<keyword evidence="1" id="KW-0479">Metal-binding</keyword>
<evidence type="ECO:0000256" key="2">
    <source>
        <dbReference type="ARBA" id="ARBA00022833"/>
    </source>
</evidence>
<evidence type="ECO:0000256" key="5">
    <source>
        <dbReference type="ARBA" id="ARBA00023159"/>
    </source>
</evidence>
<dbReference type="STRING" id="576137.A0A1L7XFM4"/>